<evidence type="ECO:0000256" key="6">
    <source>
        <dbReference type="ARBA" id="ARBA00023136"/>
    </source>
</evidence>
<keyword evidence="10" id="KW-1185">Reference proteome</keyword>
<dbReference type="STRING" id="361077.A0A152A3H6"/>
<dbReference type="GO" id="GO:0002178">
    <property type="term" value="C:palmitoyltransferase complex"/>
    <property type="evidence" value="ECO:0007669"/>
    <property type="project" value="TreeGrafter"/>
</dbReference>
<dbReference type="Proteomes" id="UP000076078">
    <property type="component" value="Unassembled WGS sequence"/>
</dbReference>
<dbReference type="GO" id="GO:0006612">
    <property type="term" value="P:protein targeting to membrane"/>
    <property type="evidence" value="ECO:0007669"/>
    <property type="project" value="TreeGrafter"/>
</dbReference>
<keyword evidence="9" id="KW-0418">Kinase</keyword>
<dbReference type="PANTHER" id="PTHR13254">
    <property type="entry name" value="GOLGI AUTOANTIGEN, GOLGIN SUBFAMILY A, 7"/>
    <property type="match status" value="1"/>
</dbReference>
<dbReference type="OrthoDB" id="2190159at2759"/>
<accession>A0A152A3H6</accession>
<gene>
    <name evidence="9" type="ORF">DLAC_02622</name>
</gene>
<comment type="subcellular location">
    <subcellularLocation>
        <location evidence="1">Endoplasmic reticulum membrane</location>
        <topology evidence="1">Peripheral membrane protein</topology>
    </subcellularLocation>
</comment>
<comment type="similarity">
    <text evidence="2">Belongs to the ERF4 family.</text>
</comment>
<dbReference type="AlphaFoldDB" id="A0A152A3H6"/>
<proteinExistence type="inferred from homology"/>
<feature type="region of interest" description="Disordered" evidence="7">
    <location>
        <begin position="234"/>
        <end position="256"/>
    </location>
</feature>
<evidence type="ECO:0000256" key="7">
    <source>
        <dbReference type="SAM" id="MobiDB-lite"/>
    </source>
</evidence>
<evidence type="ECO:0000313" key="10">
    <source>
        <dbReference type="Proteomes" id="UP000076078"/>
    </source>
</evidence>
<evidence type="ECO:0000256" key="5">
    <source>
        <dbReference type="ARBA" id="ARBA00022824"/>
    </source>
</evidence>
<dbReference type="GO" id="GO:0005789">
    <property type="term" value="C:endoplasmic reticulum membrane"/>
    <property type="evidence" value="ECO:0007669"/>
    <property type="project" value="UniProtKB-SubCell"/>
</dbReference>
<dbReference type="EMBL" id="LODT01000013">
    <property type="protein sequence ID" value="KYR00601.1"/>
    <property type="molecule type" value="Genomic_DNA"/>
</dbReference>
<evidence type="ECO:0000256" key="2">
    <source>
        <dbReference type="ARBA" id="ARBA00007732"/>
    </source>
</evidence>
<feature type="compositionally biased region" description="Basic and acidic residues" evidence="7">
    <location>
        <begin position="200"/>
        <end position="212"/>
    </location>
</feature>
<evidence type="ECO:0000313" key="9">
    <source>
        <dbReference type="EMBL" id="KYR00601.1"/>
    </source>
</evidence>
<sequence>MSSNQTNNTNNSNKNVNYQTVNIQRDYRDIITKFEKDFPQELQGKVTQNEFEYTIDKINGWLEVAETVDARSIFQECVGCLTFYSFYLCFNDKYKTCVNKIKEFIKEQNENVYNPKGVTWLNPINNGFLKIEILVHQKESINSTFSSSSSSSSSPSTLIPTNNATTSPSNTAIGSTTISSTSSNTSNIELTPMSHNNTGQHERQKSRPHHKIDIVDDRVIQKPETILNVNTNNNNIVDLSSDEDEELDSSYETSYS</sequence>
<organism evidence="9 10">
    <name type="scientific">Tieghemostelium lacteum</name>
    <name type="common">Slime mold</name>
    <name type="synonym">Dictyostelium lacteum</name>
    <dbReference type="NCBI Taxonomy" id="361077"/>
    <lineage>
        <taxon>Eukaryota</taxon>
        <taxon>Amoebozoa</taxon>
        <taxon>Evosea</taxon>
        <taxon>Eumycetozoa</taxon>
        <taxon>Dictyostelia</taxon>
        <taxon>Dictyosteliales</taxon>
        <taxon>Raperosteliaceae</taxon>
        <taxon>Tieghemostelium</taxon>
    </lineage>
</organism>
<feature type="domain" description="Golgin subfamily A member 7/ERF4" evidence="8">
    <location>
        <begin position="21"/>
        <end position="132"/>
    </location>
</feature>
<comment type="subunit">
    <text evidence="3">Interacts with ERF2.</text>
</comment>
<dbReference type="OMA" id="PMSNGFL"/>
<dbReference type="GO" id="GO:0016301">
    <property type="term" value="F:kinase activity"/>
    <property type="evidence" value="ECO:0007669"/>
    <property type="project" value="UniProtKB-KW"/>
</dbReference>
<evidence type="ECO:0000256" key="1">
    <source>
        <dbReference type="ARBA" id="ARBA00004406"/>
    </source>
</evidence>
<dbReference type="InParanoid" id="A0A152A3H6"/>
<feature type="compositionally biased region" description="Acidic residues" evidence="7">
    <location>
        <begin position="240"/>
        <end position="249"/>
    </location>
</feature>
<dbReference type="Pfam" id="PF10256">
    <property type="entry name" value="Erf4"/>
    <property type="match status" value="1"/>
</dbReference>
<dbReference type="InterPro" id="IPR019383">
    <property type="entry name" value="Golgin_A_7/ERF4"/>
</dbReference>
<dbReference type="InterPro" id="IPR051371">
    <property type="entry name" value="Ras_palmitoyltransferase"/>
</dbReference>
<feature type="compositionally biased region" description="Low complexity" evidence="7">
    <location>
        <begin position="144"/>
        <end position="188"/>
    </location>
</feature>
<protein>
    <recommendedName>
        <fullName evidence="4">Ras modification protein ERF4</fullName>
    </recommendedName>
</protein>
<reference evidence="9 10" key="1">
    <citation type="submission" date="2015-12" db="EMBL/GenBank/DDBJ databases">
        <title>Dictyostelia acquired genes for synthesis and detection of signals that induce cell-type specialization by lateral gene transfer from prokaryotes.</title>
        <authorList>
            <person name="Gloeckner G."/>
            <person name="Schaap P."/>
        </authorList>
    </citation>
    <scope>NUCLEOTIDE SEQUENCE [LARGE SCALE GENOMIC DNA]</scope>
    <source>
        <strain evidence="9 10">TK</strain>
    </source>
</reference>
<evidence type="ECO:0000256" key="4">
    <source>
        <dbReference type="ARBA" id="ARBA00018463"/>
    </source>
</evidence>
<feature type="region of interest" description="Disordered" evidence="7">
    <location>
        <begin position="144"/>
        <end position="212"/>
    </location>
</feature>
<keyword evidence="5" id="KW-0256">Endoplasmic reticulum</keyword>
<name>A0A152A3H6_TIELA</name>
<dbReference type="PANTHER" id="PTHR13254:SF0">
    <property type="entry name" value="GOLGIN SUBFAMILY A MEMBER 7_ERF4 DOMAIN-CONTAINING PROTEIN"/>
    <property type="match status" value="1"/>
</dbReference>
<keyword evidence="9" id="KW-0808">Transferase</keyword>
<keyword evidence="6" id="KW-0472">Membrane</keyword>
<comment type="caution">
    <text evidence="9">The sequence shown here is derived from an EMBL/GenBank/DDBJ whole genome shotgun (WGS) entry which is preliminary data.</text>
</comment>
<evidence type="ECO:0000256" key="3">
    <source>
        <dbReference type="ARBA" id="ARBA00011396"/>
    </source>
</evidence>
<evidence type="ECO:0000259" key="8">
    <source>
        <dbReference type="Pfam" id="PF10256"/>
    </source>
</evidence>